<evidence type="ECO:0000313" key="1">
    <source>
        <dbReference type="EMBL" id="KAF5346759.1"/>
    </source>
</evidence>
<dbReference type="EMBL" id="JAACJO010000030">
    <property type="protein sequence ID" value="KAF5346759.1"/>
    <property type="molecule type" value="Genomic_DNA"/>
</dbReference>
<dbReference type="InterPro" id="IPR012338">
    <property type="entry name" value="Beta-lactam/transpept-like"/>
</dbReference>
<dbReference type="OrthoDB" id="5946976at2759"/>
<comment type="caution">
    <text evidence="1">The sequence shown here is derived from an EMBL/GenBank/DDBJ whole genome shotgun (WGS) entry which is preliminary data.</text>
</comment>
<dbReference type="Proteomes" id="UP000559027">
    <property type="component" value="Unassembled WGS sequence"/>
</dbReference>
<organism evidence="1 2">
    <name type="scientific">Leucocoprinus leucothites</name>
    <dbReference type="NCBI Taxonomy" id="201217"/>
    <lineage>
        <taxon>Eukaryota</taxon>
        <taxon>Fungi</taxon>
        <taxon>Dikarya</taxon>
        <taxon>Basidiomycota</taxon>
        <taxon>Agaricomycotina</taxon>
        <taxon>Agaricomycetes</taxon>
        <taxon>Agaricomycetidae</taxon>
        <taxon>Agaricales</taxon>
        <taxon>Agaricineae</taxon>
        <taxon>Agaricaceae</taxon>
        <taxon>Leucocoprinus</taxon>
    </lineage>
</organism>
<gene>
    <name evidence="1" type="ORF">D9756_010353</name>
</gene>
<protein>
    <submittedName>
        <fullName evidence="1">Uncharacterized protein</fullName>
    </submittedName>
</protein>
<name>A0A8H5CRM2_9AGAR</name>
<sequence>MQDMLLQRTGLPRDDFSGVPRKGRVGEMISKLRHLQPSTELRQTFQYNSMMYESHSHLPTLLNQTFESYINQHIPSSLPVSSPTYSAAETKLRRTFANGSQDHMSVLTRGINGTKRAMVPYFARPGEKGISVSVLLNEGKHPYMGEQAIPSHVVEHAATDVAVTGGKAP</sequence>
<reference evidence="1 2" key="1">
    <citation type="journal article" date="2020" name="ISME J.">
        <title>Uncovering the hidden diversity of litter-decomposition mechanisms in mushroom-forming fungi.</title>
        <authorList>
            <person name="Floudas D."/>
            <person name="Bentzer J."/>
            <person name="Ahren D."/>
            <person name="Johansson T."/>
            <person name="Persson P."/>
            <person name="Tunlid A."/>
        </authorList>
    </citation>
    <scope>NUCLEOTIDE SEQUENCE [LARGE SCALE GENOMIC DNA]</scope>
    <source>
        <strain evidence="1 2">CBS 146.42</strain>
    </source>
</reference>
<keyword evidence="2" id="KW-1185">Reference proteome</keyword>
<accession>A0A8H5CRM2</accession>
<dbReference type="AlphaFoldDB" id="A0A8H5CRM2"/>
<proteinExistence type="predicted"/>
<evidence type="ECO:0000313" key="2">
    <source>
        <dbReference type="Proteomes" id="UP000559027"/>
    </source>
</evidence>
<dbReference type="Gene3D" id="3.40.710.10">
    <property type="entry name" value="DD-peptidase/beta-lactamase superfamily"/>
    <property type="match status" value="1"/>
</dbReference>